<evidence type="ECO:0000313" key="6">
    <source>
        <dbReference type="EMBL" id="CAI2373358.1"/>
    </source>
</evidence>
<dbReference type="Proteomes" id="UP001295684">
    <property type="component" value="Unassembled WGS sequence"/>
</dbReference>
<proteinExistence type="predicted"/>
<evidence type="ECO:0000256" key="4">
    <source>
        <dbReference type="SAM" id="MobiDB-lite"/>
    </source>
</evidence>
<dbReference type="SUPFAM" id="SSF57903">
    <property type="entry name" value="FYVE/PHD zinc finger"/>
    <property type="match status" value="2"/>
</dbReference>
<dbReference type="InterPro" id="IPR013083">
    <property type="entry name" value="Znf_RING/FYVE/PHD"/>
</dbReference>
<reference evidence="6" key="1">
    <citation type="submission" date="2023-07" db="EMBL/GenBank/DDBJ databases">
        <authorList>
            <consortium name="AG Swart"/>
            <person name="Singh M."/>
            <person name="Singh A."/>
            <person name="Seah K."/>
            <person name="Emmerich C."/>
        </authorList>
    </citation>
    <scope>NUCLEOTIDE SEQUENCE</scope>
    <source>
        <strain evidence="6">DP1</strain>
    </source>
</reference>
<keyword evidence="3" id="KW-0862">Zinc</keyword>
<evidence type="ECO:0000256" key="1">
    <source>
        <dbReference type="ARBA" id="ARBA00022723"/>
    </source>
</evidence>
<dbReference type="Gene3D" id="3.30.40.10">
    <property type="entry name" value="Zinc/RING finger domain, C3HC4 (zinc finger)"/>
    <property type="match status" value="2"/>
</dbReference>
<dbReference type="EMBL" id="CAMPGE010014701">
    <property type="protein sequence ID" value="CAI2373358.1"/>
    <property type="molecule type" value="Genomic_DNA"/>
</dbReference>
<feature type="compositionally biased region" description="Polar residues" evidence="4">
    <location>
        <begin position="168"/>
        <end position="177"/>
    </location>
</feature>
<keyword evidence="1" id="KW-0479">Metal-binding</keyword>
<feature type="domain" description="Zinc finger PHD-type" evidence="5">
    <location>
        <begin position="276"/>
        <end position="347"/>
    </location>
</feature>
<gene>
    <name evidence="6" type="ORF">ECRASSUSDP1_LOCUS14702</name>
</gene>
<organism evidence="6 7">
    <name type="scientific">Euplotes crassus</name>
    <dbReference type="NCBI Taxonomy" id="5936"/>
    <lineage>
        <taxon>Eukaryota</taxon>
        <taxon>Sar</taxon>
        <taxon>Alveolata</taxon>
        <taxon>Ciliophora</taxon>
        <taxon>Intramacronucleata</taxon>
        <taxon>Spirotrichea</taxon>
        <taxon>Hypotrichia</taxon>
        <taxon>Euplotida</taxon>
        <taxon>Euplotidae</taxon>
        <taxon>Moneuplotes</taxon>
    </lineage>
</organism>
<name>A0AAD2CXR1_EUPCR</name>
<accession>A0AAD2CXR1</accession>
<protein>
    <recommendedName>
        <fullName evidence="5">Zinc finger PHD-type domain-containing protein</fullName>
    </recommendedName>
</protein>
<keyword evidence="7" id="KW-1185">Reference proteome</keyword>
<sequence>MTERVTTRCCYSRGVAKLVPSLTKCELCKVYVHTSCIGPVTLPYNCITCKQKNNPTCVICGEDKGIMKKISNFRDSSKKTEYIHIICGLLSDHALVTDWNTMKLQVNFDSLEDNENSDSDQKCSICGKNNGQLLTCEKCPLKAHPYCAMETRFQTSQKSKEASEVDNDTQNADSQSEGDPPVPFWKIKIFNKINPEIIPKETREKIIFTVPVPYEDPLSQEESEEEKDSKNEENQTKTSSQENSQKSDKFQYKDNFWKRGGYISVRCPLHKPKPKECFCHYDQYQYDEKYEDELETDSKQDNARPNTPGDGLVICCDHCGIWHHCSCEEINPDLINTYDTYKCKKCSEWEDFKKTTLLAIMINQDPIQQCDFAFPVKPYTFQMFEYMECARAIFCKSAYIFDNRTKLAKKSTIYADILKNLERMPFPFDTVRELCMEKLKSSLGGENMALEELKKYEYKIFKKVFDKDLNTDEEALKYNRNIFSNLKYLADTYINAKIIKRRKMNPDYLNCLKCMKLLALSAQMRDIVIYGELYTIQELVDMHREVSEIFFPSQTNLEEVTWDLREEFLTVTGAIIQDYNIWKAELLKIVKSQQEKMGKIQYHLGNRIEYKIESENFKKLGLTEKFRNSSQVIVRWELLIQNKPSYKEIIDHFEKAKQSLMVNTLEEQELFEEFIGHIDIWTTKYQIVKSNNLPEEMELIEIQMLLEEAAETCLFKFPELIKALEEYKASLNTFLQFDHYINNVVSLSKLRKFINKFKENSQDVNPEMLQKCKGKYKKGKEYITSLENDTKNINTLSLFLTNIKPRLDAENGPKVKFSPSLKAAINGKHRILKIKEYLNRGKPVNLSLNDIYQSITLFSQVYPDFIPEKILQPLHKRLVATMDEIPKLVRIISSPEAPDFFEKLLKIKKRILYNGIMPTSIHKMIKSWAVCKELETEITQEMQGFSPKEITYQDIIVCLEEQKIQEFNDLEEKGINQIKGETLKKLIQELATADWALRYRYWSRKQQRDRGEMKSLKNDAEDEPSIQRIKEYSIFIKDMEALEAYDHFLALSYDKSQIRDVLELRNDLSREINFAFNIMKVDKKNEQSLIKKIKWKDLFNQLQEELNGENHKKRIQKEKSKENDYLLDCDQLQAMDLCLGLDAGMVG</sequence>
<dbReference type="InterPro" id="IPR011011">
    <property type="entry name" value="Znf_FYVE_PHD"/>
</dbReference>
<dbReference type="AlphaFoldDB" id="A0AAD2CXR1"/>
<evidence type="ECO:0000259" key="5">
    <source>
        <dbReference type="SMART" id="SM00249"/>
    </source>
</evidence>
<dbReference type="InterPro" id="IPR001965">
    <property type="entry name" value="Znf_PHD"/>
</dbReference>
<evidence type="ECO:0000313" key="7">
    <source>
        <dbReference type="Proteomes" id="UP001295684"/>
    </source>
</evidence>
<evidence type="ECO:0000256" key="3">
    <source>
        <dbReference type="ARBA" id="ARBA00022833"/>
    </source>
</evidence>
<comment type="caution">
    <text evidence="6">The sequence shown here is derived from an EMBL/GenBank/DDBJ whole genome shotgun (WGS) entry which is preliminary data.</text>
</comment>
<keyword evidence="2" id="KW-0863">Zinc-finger</keyword>
<dbReference type="GO" id="GO:0008270">
    <property type="term" value="F:zinc ion binding"/>
    <property type="evidence" value="ECO:0007669"/>
    <property type="project" value="UniProtKB-KW"/>
</dbReference>
<dbReference type="Pfam" id="PF13832">
    <property type="entry name" value="zf-HC5HC2H_2"/>
    <property type="match status" value="1"/>
</dbReference>
<evidence type="ECO:0000256" key="2">
    <source>
        <dbReference type="ARBA" id="ARBA00022771"/>
    </source>
</evidence>
<feature type="region of interest" description="Disordered" evidence="4">
    <location>
        <begin position="214"/>
        <end position="250"/>
    </location>
</feature>
<dbReference type="SMART" id="SM00249">
    <property type="entry name" value="PHD"/>
    <property type="match status" value="2"/>
</dbReference>
<feature type="domain" description="Zinc finger PHD-type" evidence="5">
    <location>
        <begin position="122"/>
        <end position="186"/>
    </location>
</feature>
<feature type="region of interest" description="Disordered" evidence="4">
    <location>
        <begin position="157"/>
        <end position="180"/>
    </location>
</feature>
<dbReference type="CDD" id="cd15517">
    <property type="entry name" value="PHD_TCF19_like"/>
    <property type="match status" value="1"/>
</dbReference>